<proteinExistence type="predicted"/>
<evidence type="ECO:0000313" key="4">
    <source>
        <dbReference type="EMBL" id="MBM6819068.1"/>
    </source>
</evidence>
<evidence type="ECO:0008006" key="6">
    <source>
        <dbReference type="Google" id="ProtNLM"/>
    </source>
</evidence>
<feature type="compositionally biased region" description="Basic and acidic residues" evidence="2">
    <location>
        <begin position="205"/>
        <end position="228"/>
    </location>
</feature>
<keyword evidence="1" id="KW-0802">TPR repeat</keyword>
<evidence type="ECO:0000256" key="3">
    <source>
        <dbReference type="SAM" id="Phobius"/>
    </source>
</evidence>
<evidence type="ECO:0000256" key="2">
    <source>
        <dbReference type="SAM" id="MobiDB-lite"/>
    </source>
</evidence>
<feature type="region of interest" description="Disordered" evidence="2">
    <location>
        <begin position="205"/>
        <end position="237"/>
    </location>
</feature>
<evidence type="ECO:0000313" key="5">
    <source>
        <dbReference type="Proteomes" id="UP000767334"/>
    </source>
</evidence>
<keyword evidence="3" id="KW-1133">Transmembrane helix</keyword>
<feature type="transmembrane region" description="Helical" evidence="3">
    <location>
        <begin position="12"/>
        <end position="32"/>
    </location>
</feature>
<comment type="caution">
    <text evidence="4">The sequence shown here is derived from an EMBL/GenBank/DDBJ whole genome shotgun (WGS) entry which is preliminary data.</text>
</comment>
<dbReference type="InterPro" id="IPR019734">
    <property type="entry name" value="TPR_rpt"/>
</dbReference>
<dbReference type="RefSeq" id="WP_148324525.1">
    <property type="nucleotide sequence ID" value="NZ_JACJLL010000032.1"/>
</dbReference>
<feature type="repeat" description="TPR" evidence="1">
    <location>
        <begin position="40"/>
        <end position="73"/>
    </location>
</feature>
<dbReference type="PROSITE" id="PS50005">
    <property type="entry name" value="TPR"/>
    <property type="match status" value="1"/>
</dbReference>
<accession>A0ABS2FF02</accession>
<keyword evidence="3" id="KW-0812">Transmembrane</keyword>
<evidence type="ECO:0000256" key="1">
    <source>
        <dbReference type="PROSITE-ProRule" id="PRU00339"/>
    </source>
</evidence>
<dbReference type="EMBL" id="JACJLL010000032">
    <property type="protein sequence ID" value="MBM6819068.1"/>
    <property type="molecule type" value="Genomic_DNA"/>
</dbReference>
<gene>
    <name evidence="4" type="ORF">H6A19_06905</name>
</gene>
<keyword evidence="3" id="KW-0472">Membrane</keyword>
<protein>
    <recommendedName>
        <fullName evidence="6">Tetratricopeptide repeat protein</fullName>
    </recommendedName>
</protein>
<keyword evidence="5" id="KW-1185">Reference proteome</keyword>
<dbReference type="Proteomes" id="UP000767334">
    <property type="component" value="Unassembled WGS sequence"/>
</dbReference>
<organism evidence="4 5">
    <name type="scientific">Clostridium saudiense</name>
    <dbReference type="NCBI Taxonomy" id="1414720"/>
    <lineage>
        <taxon>Bacteria</taxon>
        <taxon>Bacillati</taxon>
        <taxon>Bacillota</taxon>
        <taxon>Clostridia</taxon>
        <taxon>Eubacteriales</taxon>
        <taxon>Clostridiaceae</taxon>
        <taxon>Clostridium</taxon>
    </lineage>
</organism>
<reference evidence="4 5" key="1">
    <citation type="journal article" date="2021" name="Sci. Rep.">
        <title>The distribution of antibiotic resistance genes in chicken gut microbiota commensals.</title>
        <authorList>
            <person name="Juricova H."/>
            <person name="Matiasovicova J."/>
            <person name="Kubasova T."/>
            <person name="Cejkova D."/>
            <person name="Rychlik I."/>
        </authorList>
    </citation>
    <scope>NUCLEOTIDE SEQUENCE [LARGE SCALE GENOMIC DNA]</scope>
    <source>
        <strain evidence="4 5">An435</strain>
    </source>
</reference>
<sequence length="326" mass="37595">MVRVRVGKKRVIIGLTIVIAITIIATLGIGRIKVVNANKISSSLELGIKYLTEGKYDKAKEEFLRVTSIDNTHEEAIKLMELIDDYLKLENLYKKKEYVSALDLINKINENRYLKYIEEKVNELSVYIEEKIKIINEINNIDGQIDKLISENKYEEAISLINGYLEQDLEEEYSNKLNTLMSKVNDSKRSYDEEQKRIAIEEERKAEEERKKQEEIAKQEAENKKEESSTNSESVNLGTNEVNEGIYQLDAAEMALQVVRREHPGYGPHYFERGLVTEGEWRWAFVFLKLEDSNAASIEDSNIIGQVGYTVNAKTGEVKQEDWLVQ</sequence>
<name>A0ABS2FF02_9CLOT</name>